<accession>A0A2X3L1G3</accession>
<organism evidence="1 2">
    <name type="scientific">Cedecea neteri</name>
    <dbReference type="NCBI Taxonomy" id="158822"/>
    <lineage>
        <taxon>Bacteria</taxon>
        <taxon>Pseudomonadati</taxon>
        <taxon>Pseudomonadota</taxon>
        <taxon>Gammaproteobacteria</taxon>
        <taxon>Enterobacterales</taxon>
        <taxon>Enterobacteriaceae</taxon>
        <taxon>Cedecea</taxon>
    </lineage>
</organism>
<dbReference type="Proteomes" id="UP000251197">
    <property type="component" value="Unassembled WGS sequence"/>
</dbReference>
<reference evidence="1 2" key="1">
    <citation type="submission" date="2018-06" db="EMBL/GenBank/DDBJ databases">
        <authorList>
            <consortium name="Pathogen Informatics"/>
            <person name="Doyle S."/>
        </authorList>
    </citation>
    <scope>NUCLEOTIDE SEQUENCE [LARGE SCALE GENOMIC DNA]</scope>
    <source>
        <strain evidence="1 2">NCTC12120</strain>
    </source>
</reference>
<protein>
    <submittedName>
        <fullName evidence="1">Uncharacterized protein</fullName>
    </submittedName>
</protein>
<evidence type="ECO:0000313" key="2">
    <source>
        <dbReference type="Proteomes" id="UP000251197"/>
    </source>
</evidence>
<proteinExistence type="predicted"/>
<gene>
    <name evidence="1" type="ORF">NCTC12120_06774</name>
</gene>
<name>A0A2X3L1G3_9ENTR</name>
<dbReference type="AlphaFoldDB" id="A0A2X3L1G3"/>
<dbReference type="EMBL" id="UAVU01000011">
    <property type="protein sequence ID" value="SQC93660.1"/>
    <property type="molecule type" value="Genomic_DNA"/>
</dbReference>
<evidence type="ECO:0000313" key="1">
    <source>
        <dbReference type="EMBL" id="SQC93660.1"/>
    </source>
</evidence>
<sequence>MVAGDQIKRRLDGAQHLARDLVLFRTSTVDDIPADDYRVRALTQGVQLRGYVSIAAVNINKAVQFLVLTAEMGVGNMGPITSLNSLLDT</sequence>